<dbReference type="InterPro" id="IPR037171">
    <property type="entry name" value="NagB/RpiA_transferase-like"/>
</dbReference>
<comment type="similarity">
    <text evidence="3 6">Belongs to the glucosamine/galactosamine-6-phosphate isomerase family. 6-phosphogluconolactonase subfamily.</text>
</comment>
<name>A0A9W4HQ74_PENOL</name>
<comment type="function">
    <text evidence="6">Hydrolysis of 6-phosphogluconolactone to 6-phosphogluconate.</text>
</comment>
<evidence type="ECO:0000256" key="4">
    <source>
        <dbReference type="ARBA" id="ARBA00013198"/>
    </source>
</evidence>
<dbReference type="SUPFAM" id="SSF100950">
    <property type="entry name" value="NagB/RpiA/CoA transferase-like"/>
    <property type="match status" value="1"/>
</dbReference>
<dbReference type="GO" id="GO:0017057">
    <property type="term" value="F:6-phosphogluconolactonase activity"/>
    <property type="evidence" value="ECO:0007669"/>
    <property type="project" value="UniProtKB-UniRule"/>
</dbReference>
<keyword evidence="5 6" id="KW-0378">Hydrolase</keyword>
<dbReference type="InterPro" id="IPR039104">
    <property type="entry name" value="6PGL"/>
</dbReference>
<evidence type="ECO:0000256" key="6">
    <source>
        <dbReference type="RuleBase" id="RU365095"/>
    </source>
</evidence>
<sequence>MSNTQPHLYTFPGKAELAENLRQYILKAETAALARHDTFRLAVSGGSLPVILAEALLGDSPASQFGKWDIFFADERAVPLDHADSNYYLLKEEFLNKIPTELGTPSVHPIAEKHANQDDDPKQLADLYQADLKRTFTGEGSDTLPAFDLILLGCGPDGHTCSLFPGHGLLNEKTAWVAAISDSPKPPPKRITLTLPVVAAAAQIAFVATGGGKKEIMRDIFDSEDGRGLPSALVNQAAGDKVSWFTDSPATEGVAYSRG</sequence>
<dbReference type="OrthoDB" id="432544at2759"/>
<proteinExistence type="inferred from homology"/>
<dbReference type="EMBL" id="CAJVOS010000021">
    <property type="protein sequence ID" value="CAG8085008.1"/>
    <property type="molecule type" value="Genomic_DNA"/>
</dbReference>
<evidence type="ECO:0000256" key="3">
    <source>
        <dbReference type="ARBA" id="ARBA00010662"/>
    </source>
</evidence>
<accession>A0A9W4HQ74</accession>
<comment type="caution">
    <text evidence="8">The sequence shown here is derived from an EMBL/GenBank/DDBJ whole genome shotgun (WGS) entry which is preliminary data.</text>
</comment>
<organism evidence="8 9">
    <name type="scientific">Penicillium olsonii</name>
    <dbReference type="NCBI Taxonomy" id="99116"/>
    <lineage>
        <taxon>Eukaryota</taxon>
        <taxon>Fungi</taxon>
        <taxon>Dikarya</taxon>
        <taxon>Ascomycota</taxon>
        <taxon>Pezizomycotina</taxon>
        <taxon>Eurotiomycetes</taxon>
        <taxon>Eurotiomycetidae</taxon>
        <taxon>Eurotiales</taxon>
        <taxon>Aspergillaceae</taxon>
        <taxon>Penicillium</taxon>
    </lineage>
</organism>
<dbReference type="InterPro" id="IPR005900">
    <property type="entry name" value="6-phosphogluconolactonase_DevB"/>
</dbReference>
<dbReference type="PANTHER" id="PTHR11054:SF0">
    <property type="entry name" value="6-PHOSPHOGLUCONOLACTONASE"/>
    <property type="match status" value="1"/>
</dbReference>
<evidence type="ECO:0000259" key="7">
    <source>
        <dbReference type="Pfam" id="PF01182"/>
    </source>
</evidence>
<reference evidence="8" key="1">
    <citation type="submission" date="2021-07" db="EMBL/GenBank/DDBJ databases">
        <authorList>
            <person name="Branca A.L. A."/>
        </authorList>
    </citation>
    <scope>NUCLEOTIDE SEQUENCE</scope>
</reference>
<dbReference type="Gene3D" id="3.40.50.1360">
    <property type="match status" value="1"/>
</dbReference>
<dbReference type="Proteomes" id="UP001153618">
    <property type="component" value="Unassembled WGS sequence"/>
</dbReference>
<evidence type="ECO:0000256" key="5">
    <source>
        <dbReference type="ARBA" id="ARBA00022801"/>
    </source>
</evidence>
<dbReference type="EC" id="3.1.1.31" evidence="4 6"/>
<dbReference type="GO" id="GO:0006098">
    <property type="term" value="P:pentose-phosphate shunt"/>
    <property type="evidence" value="ECO:0007669"/>
    <property type="project" value="InterPro"/>
</dbReference>
<dbReference type="Pfam" id="PF01182">
    <property type="entry name" value="Glucosamine_iso"/>
    <property type="match status" value="1"/>
</dbReference>
<protein>
    <recommendedName>
        <fullName evidence="4 6">6-phosphogluconolactonase</fullName>
        <shortName evidence="6">6PGL</shortName>
        <ecNumber evidence="4 6">3.1.1.31</ecNumber>
    </recommendedName>
</protein>
<comment type="catalytic activity">
    <reaction evidence="1 6">
        <text>6-phospho-D-glucono-1,5-lactone + H2O = 6-phospho-D-gluconate + H(+)</text>
        <dbReference type="Rhea" id="RHEA:12556"/>
        <dbReference type="ChEBI" id="CHEBI:15377"/>
        <dbReference type="ChEBI" id="CHEBI:15378"/>
        <dbReference type="ChEBI" id="CHEBI:57955"/>
        <dbReference type="ChEBI" id="CHEBI:58759"/>
        <dbReference type="EC" id="3.1.1.31"/>
    </reaction>
</comment>
<keyword evidence="9" id="KW-1185">Reference proteome</keyword>
<evidence type="ECO:0000313" key="8">
    <source>
        <dbReference type="EMBL" id="CAG8085008.1"/>
    </source>
</evidence>
<evidence type="ECO:0000256" key="2">
    <source>
        <dbReference type="ARBA" id="ARBA00004961"/>
    </source>
</evidence>
<feature type="domain" description="Glucosamine/galactosamine-6-phosphate isomerase" evidence="7">
    <location>
        <begin position="14"/>
        <end position="243"/>
    </location>
</feature>
<evidence type="ECO:0000313" key="9">
    <source>
        <dbReference type="Proteomes" id="UP001153618"/>
    </source>
</evidence>
<dbReference type="AlphaFoldDB" id="A0A9W4HQ74"/>
<dbReference type="FunFam" id="3.40.50.1360:FF:000005">
    <property type="entry name" value="6-phosphogluconolactonase"/>
    <property type="match status" value="1"/>
</dbReference>
<dbReference type="InterPro" id="IPR006148">
    <property type="entry name" value="Glc/Gal-6P_isomerase"/>
</dbReference>
<gene>
    <name evidence="8" type="ORF">POLS_LOCUS4222</name>
</gene>
<dbReference type="PANTHER" id="PTHR11054">
    <property type="entry name" value="6-PHOSPHOGLUCONOLACTONASE"/>
    <property type="match status" value="1"/>
</dbReference>
<dbReference type="NCBIfam" id="TIGR01198">
    <property type="entry name" value="pgl"/>
    <property type="match status" value="1"/>
</dbReference>
<dbReference type="CDD" id="cd01400">
    <property type="entry name" value="6PGL"/>
    <property type="match status" value="1"/>
</dbReference>
<comment type="pathway">
    <text evidence="2 6">Carbohydrate degradation; pentose phosphate pathway; D-ribulose 5-phosphate from D-glucose 6-phosphate (oxidative stage): step 2/3.</text>
</comment>
<dbReference type="GO" id="GO:0005975">
    <property type="term" value="P:carbohydrate metabolic process"/>
    <property type="evidence" value="ECO:0007669"/>
    <property type="project" value="UniProtKB-UniRule"/>
</dbReference>
<evidence type="ECO:0000256" key="1">
    <source>
        <dbReference type="ARBA" id="ARBA00000832"/>
    </source>
</evidence>